<protein>
    <submittedName>
        <fullName evidence="2">Lipocalin</fullName>
    </submittedName>
</protein>
<gene>
    <name evidence="2" type="ORF">HNP33_001699</name>
</gene>
<evidence type="ECO:0000259" key="1">
    <source>
        <dbReference type="Pfam" id="PF08212"/>
    </source>
</evidence>
<dbReference type="Proteomes" id="UP000562492">
    <property type="component" value="Unassembled WGS sequence"/>
</dbReference>
<dbReference type="SUPFAM" id="SSF50814">
    <property type="entry name" value="Lipocalins"/>
    <property type="match status" value="1"/>
</dbReference>
<dbReference type="PRINTS" id="PR01171">
    <property type="entry name" value="BCTLIPOCALIN"/>
</dbReference>
<dbReference type="InterPro" id="IPR047202">
    <property type="entry name" value="Lipocalin_Blc-like_dom"/>
</dbReference>
<name>A0ABR6REP9_9BURK</name>
<proteinExistence type="predicted"/>
<dbReference type="Gene3D" id="2.40.128.20">
    <property type="match status" value="1"/>
</dbReference>
<dbReference type="EMBL" id="JACHKZ010000008">
    <property type="protein sequence ID" value="MBB6577642.1"/>
    <property type="molecule type" value="Genomic_DNA"/>
</dbReference>
<sequence>MNADGTVRVFNQGFDPEKGVWKSAKAVARFIGAHTEGALKVSFFRPFYSGYYVVHVDDDYQCAVVVGDGCRYCWVLSRSPEMNDKLYAGLLSVAAANGVDISRMHRVPHGAQPDPED</sequence>
<dbReference type="InterPro" id="IPR000566">
    <property type="entry name" value="Lipocln_cytosolic_FA-bd_dom"/>
</dbReference>
<dbReference type="CDD" id="cd19438">
    <property type="entry name" value="lipocalin_Blc-like"/>
    <property type="match status" value="1"/>
</dbReference>
<dbReference type="Pfam" id="PF08212">
    <property type="entry name" value="Lipocalin_2"/>
    <property type="match status" value="1"/>
</dbReference>
<keyword evidence="3" id="KW-1185">Reference proteome</keyword>
<accession>A0ABR6REP9</accession>
<evidence type="ECO:0000313" key="3">
    <source>
        <dbReference type="Proteomes" id="UP000562492"/>
    </source>
</evidence>
<reference evidence="2 3" key="1">
    <citation type="submission" date="2020-08" db="EMBL/GenBank/DDBJ databases">
        <title>Functional genomics of gut bacteria from endangered species of beetles.</title>
        <authorList>
            <person name="Carlos-Shanley C."/>
        </authorList>
    </citation>
    <scope>NUCLEOTIDE SEQUENCE [LARGE SCALE GENOMIC DNA]</scope>
    <source>
        <strain evidence="2 3">S00124</strain>
    </source>
</reference>
<evidence type="ECO:0000313" key="2">
    <source>
        <dbReference type="EMBL" id="MBB6577642.1"/>
    </source>
</evidence>
<dbReference type="PANTHER" id="PTHR10612:SF34">
    <property type="entry name" value="APOLIPOPROTEIN D"/>
    <property type="match status" value="1"/>
</dbReference>
<organism evidence="2 3">
    <name type="scientific">Comamonas odontotermitis</name>
    <dbReference type="NCBI Taxonomy" id="379895"/>
    <lineage>
        <taxon>Bacteria</taxon>
        <taxon>Pseudomonadati</taxon>
        <taxon>Pseudomonadota</taxon>
        <taxon>Betaproteobacteria</taxon>
        <taxon>Burkholderiales</taxon>
        <taxon>Comamonadaceae</taxon>
        <taxon>Comamonas</taxon>
    </lineage>
</organism>
<dbReference type="InterPro" id="IPR002446">
    <property type="entry name" value="Lipocalin_bac"/>
</dbReference>
<comment type="caution">
    <text evidence="2">The sequence shown here is derived from an EMBL/GenBank/DDBJ whole genome shotgun (WGS) entry which is preliminary data.</text>
</comment>
<dbReference type="PANTHER" id="PTHR10612">
    <property type="entry name" value="APOLIPOPROTEIN D"/>
    <property type="match status" value="1"/>
</dbReference>
<feature type="domain" description="Lipocalin/cytosolic fatty-acid binding" evidence="1">
    <location>
        <begin position="2"/>
        <end position="108"/>
    </location>
</feature>
<dbReference type="InterPro" id="IPR012674">
    <property type="entry name" value="Calycin"/>
</dbReference>